<protein>
    <submittedName>
        <fullName evidence="1">Uncharacterized protein</fullName>
    </submittedName>
</protein>
<organism evidence="1 2">
    <name type="scientific">Glossina morsitans morsitans</name>
    <name type="common">Savannah tsetse fly</name>
    <dbReference type="NCBI Taxonomy" id="37546"/>
    <lineage>
        <taxon>Eukaryota</taxon>
        <taxon>Metazoa</taxon>
        <taxon>Ecdysozoa</taxon>
        <taxon>Arthropoda</taxon>
        <taxon>Hexapoda</taxon>
        <taxon>Insecta</taxon>
        <taxon>Pterygota</taxon>
        <taxon>Neoptera</taxon>
        <taxon>Endopterygota</taxon>
        <taxon>Diptera</taxon>
        <taxon>Brachycera</taxon>
        <taxon>Muscomorpha</taxon>
        <taxon>Hippoboscoidea</taxon>
        <taxon>Glossinidae</taxon>
        <taxon>Glossina</taxon>
    </lineage>
</organism>
<sequence length="163" mass="17607">MVEELCANGSARPFWKLLNGITARFPNWTGHVSALVVSSTGPSAKWMFIRVPSAGLLDLSGEGLGDETGGRTNVHRVGDSSVCDNNGCADPVVLEAPAGAGRVSTLARNWLTYPWLGDLEWALLLQNRSPGAHSDVRGWSRRPLWTSTLPGELVRGDWSRKAL</sequence>
<keyword evidence="2" id="KW-1185">Reference proteome</keyword>
<evidence type="ECO:0000313" key="1">
    <source>
        <dbReference type="EnsemblMetazoa" id="GMOY008625-PA"/>
    </source>
</evidence>
<reference evidence="1" key="1">
    <citation type="submission" date="2020-05" db="UniProtKB">
        <authorList>
            <consortium name="EnsemblMetazoa"/>
        </authorList>
    </citation>
    <scope>IDENTIFICATION</scope>
    <source>
        <strain evidence="1">Yale</strain>
    </source>
</reference>
<dbReference type="AlphaFoldDB" id="A0A1B0G5M9"/>
<dbReference type="Proteomes" id="UP000092444">
    <property type="component" value="Unassembled WGS sequence"/>
</dbReference>
<dbReference type="EMBL" id="CCAG010013942">
    <property type="status" value="NOT_ANNOTATED_CDS"/>
    <property type="molecule type" value="Genomic_DNA"/>
</dbReference>
<proteinExistence type="predicted"/>
<accession>A0A1B0G5M9</accession>
<name>A0A1B0G5M9_GLOMM</name>
<dbReference type="EnsemblMetazoa" id="GMOY008625-RA">
    <property type="protein sequence ID" value="GMOY008625-PA"/>
    <property type="gene ID" value="GMOY008625"/>
</dbReference>
<evidence type="ECO:0000313" key="2">
    <source>
        <dbReference type="Proteomes" id="UP000092444"/>
    </source>
</evidence>
<dbReference type="VEuPathDB" id="VectorBase:GMOY008625"/>